<dbReference type="Pfam" id="PF02369">
    <property type="entry name" value="Big_1"/>
    <property type="match status" value="1"/>
</dbReference>
<dbReference type="AlphaFoldDB" id="A0A3E0TN95"/>
<evidence type="ECO:0000256" key="2">
    <source>
        <dbReference type="SAM" id="SignalP"/>
    </source>
</evidence>
<evidence type="ECO:0000313" key="4">
    <source>
        <dbReference type="EMBL" id="REL25817.1"/>
    </source>
</evidence>
<dbReference type="InterPro" id="IPR003344">
    <property type="entry name" value="Big_1_dom"/>
</dbReference>
<dbReference type="EMBL" id="QUOU01000001">
    <property type="protein sequence ID" value="REL25817.1"/>
    <property type="molecule type" value="Genomic_DNA"/>
</dbReference>
<accession>A0A3E0TN95</accession>
<evidence type="ECO:0000259" key="3">
    <source>
        <dbReference type="PROSITE" id="PS51127"/>
    </source>
</evidence>
<protein>
    <submittedName>
        <fullName evidence="4">Ig-like protein, group 1</fullName>
    </submittedName>
</protein>
<dbReference type="PROSITE" id="PS51257">
    <property type="entry name" value="PROKAR_LIPOPROTEIN"/>
    <property type="match status" value="1"/>
</dbReference>
<dbReference type="RefSeq" id="WP_116006943.1">
    <property type="nucleotide sequence ID" value="NZ_QUOU01000001.1"/>
</dbReference>
<keyword evidence="2" id="KW-0732">Signal</keyword>
<dbReference type="Gene3D" id="2.60.40.10">
    <property type="entry name" value="Immunoglobulins"/>
    <property type="match status" value="4"/>
</dbReference>
<organism evidence="4 5">
    <name type="scientific">Thalassotalea euphylliae</name>
    <dbReference type="NCBI Taxonomy" id="1655234"/>
    <lineage>
        <taxon>Bacteria</taxon>
        <taxon>Pseudomonadati</taxon>
        <taxon>Pseudomonadota</taxon>
        <taxon>Gammaproteobacteria</taxon>
        <taxon>Alteromonadales</taxon>
        <taxon>Colwelliaceae</taxon>
        <taxon>Thalassotalea</taxon>
    </lineage>
</organism>
<dbReference type="OrthoDB" id="5522233at2"/>
<reference evidence="4 5" key="1">
    <citation type="submission" date="2018-08" db="EMBL/GenBank/DDBJ databases">
        <title>Thalassotalea euphylliae genome.</title>
        <authorList>
            <person name="Summers S."/>
            <person name="Rice S.A."/>
            <person name="Freckelton M.L."/>
            <person name="Nedved B.T."/>
            <person name="Hadfield M.G."/>
        </authorList>
    </citation>
    <scope>NUCLEOTIDE SEQUENCE [LARGE SCALE GENOMIC DNA]</scope>
    <source>
        <strain evidence="4 5">H1</strain>
    </source>
</reference>
<dbReference type="Proteomes" id="UP000256478">
    <property type="component" value="Unassembled WGS sequence"/>
</dbReference>
<proteinExistence type="inferred from homology"/>
<feature type="signal peptide" evidence="2">
    <location>
        <begin position="1"/>
        <end position="23"/>
    </location>
</feature>
<comment type="similarity">
    <text evidence="1">Belongs to the intimin/invasin family.</text>
</comment>
<sequence length="800" mass="83242">MKKYFTALLFASLSLLVGCNGSSGENPTASENQTVNSITLAIQNASGQNQQSFRANDEVQLLATVLDSNGQVISGRSVAFETTLGTLTVNSRLTDNNGQAMVTVTNVELAAGAGTATATINEISATGDFEFLQTAAVQGPSLASQLLVDGRVTSQFRADQQAQIVARLTSDTNQPIVGEIVSFTADIGSLNTATALTDSQGEARVTLSSGDQIGAGVVVASLGESSDVTPSQFNYEIIAADSVIIDEGIRIGHIDSNGTFNEGEILLGSPNISAGGTLGLTVDLVDSQGNRINTPTPVSFSSNCVQSSDATVDASVFTIKGTANATFEDLSCAGSAGTDDAIVASITVNGITSIASGTLSIAGEQLGSIEFISATPTSIVLKGTGGQGQQETSTLTFSVKSALGNPLAQQTVAFSLDTEVGGMTLSPASGLTNSQGIVTVKVTAGTVPTAVRVSAKSTMEIDSETIEVQTQSDLLSVNTGLPEQRSLTLSTDIRNPEANNISGVEARITARLADNFNNPVPDGTTVNFTTEGGTIQPSCTTTNGACSVTWTSSEPRVPDHRITILATALGHETFFDTNGNNTFDENDGTAIVNAAVASGFGRQVAQASGFVDMSEAWRDDDEDNRYDAGEVFLDFNNDNSFTSQDGLFNGPQCQGARCAAEDNRAIHVRKSIVMIMASSGASFTLRDGNDDDEIFRSNIVNIRQNVPRISDGLSQPFELFIADTAMQAMPRDTQVTVTSTAGELVGQTTFTFDDRLTPVTLEFLISNPVGGDPQTGVLEVTITAPSGATTSMQPLTINLD</sequence>
<gene>
    <name evidence="4" type="ORF">DXX93_04070</name>
</gene>
<evidence type="ECO:0000313" key="5">
    <source>
        <dbReference type="Proteomes" id="UP000256478"/>
    </source>
</evidence>
<dbReference type="SMART" id="SM00634">
    <property type="entry name" value="BID_1"/>
    <property type="match status" value="3"/>
</dbReference>
<feature type="domain" description="Big-1" evidence="3">
    <location>
        <begin position="369"/>
        <end position="471"/>
    </location>
</feature>
<dbReference type="SUPFAM" id="SSF49373">
    <property type="entry name" value="Invasin/intimin cell-adhesion fragments"/>
    <property type="match status" value="4"/>
</dbReference>
<name>A0A3E0TN95_9GAMM</name>
<dbReference type="InterPro" id="IPR013783">
    <property type="entry name" value="Ig-like_fold"/>
</dbReference>
<dbReference type="InterPro" id="IPR008964">
    <property type="entry name" value="Invasin/intimin_cell_adhesion"/>
</dbReference>
<evidence type="ECO:0000256" key="1">
    <source>
        <dbReference type="ARBA" id="ARBA00010116"/>
    </source>
</evidence>
<dbReference type="PROSITE" id="PS51127">
    <property type="entry name" value="BIG1"/>
    <property type="match status" value="1"/>
</dbReference>
<comment type="caution">
    <text evidence="4">The sequence shown here is derived from an EMBL/GenBank/DDBJ whole genome shotgun (WGS) entry which is preliminary data.</text>
</comment>
<feature type="chain" id="PRO_5017628629" evidence="2">
    <location>
        <begin position="24"/>
        <end position="800"/>
    </location>
</feature>